<organism evidence="1 2">
    <name type="scientific">Sulfobacillus benefaciens</name>
    <dbReference type="NCBI Taxonomy" id="453960"/>
    <lineage>
        <taxon>Bacteria</taxon>
        <taxon>Bacillati</taxon>
        <taxon>Bacillota</taxon>
        <taxon>Clostridia</taxon>
        <taxon>Eubacteriales</taxon>
        <taxon>Clostridiales Family XVII. Incertae Sedis</taxon>
        <taxon>Sulfobacillus</taxon>
    </lineage>
</organism>
<comment type="caution">
    <text evidence="1">The sequence shown here is derived from an EMBL/GenBank/DDBJ whole genome shotgun (WGS) entry which is preliminary data.</text>
</comment>
<evidence type="ECO:0000313" key="1">
    <source>
        <dbReference type="EMBL" id="PSR32189.1"/>
    </source>
</evidence>
<gene>
    <name evidence="1" type="ORF">C7B46_15345</name>
</gene>
<name>A0A2T2XCH1_9FIRM</name>
<reference evidence="1 2" key="1">
    <citation type="journal article" date="2014" name="BMC Genomics">
        <title>Comparison of environmental and isolate Sulfobacillus genomes reveals diverse carbon, sulfur, nitrogen, and hydrogen metabolisms.</title>
        <authorList>
            <person name="Justice N.B."/>
            <person name="Norman A."/>
            <person name="Brown C.T."/>
            <person name="Singh A."/>
            <person name="Thomas B.C."/>
            <person name="Banfield J.F."/>
        </authorList>
    </citation>
    <scope>NUCLEOTIDE SEQUENCE [LARGE SCALE GENOMIC DNA]</scope>
    <source>
        <strain evidence="1">AMDSBA4</strain>
    </source>
</reference>
<dbReference type="AlphaFoldDB" id="A0A2T2XCH1"/>
<sequence>MKSGVRLSCDGLTITIRMTFRSAIAAVMEIPGGENLGNMTHTRVSLGRQSVSNFHHRQGMTLIAV</sequence>
<evidence type="ECO:0000313" key="2">
    <source>
        <dbReference type="Proteomes" id="UP000242972"/>
    </source>
</evidence>
<protein>
    <submittedName>
        <fullName evidence="1">Uncharacterized protein</fullName>
    </submittedName>
</protein>
<accession>A0A2T2XCH1</accession>
<dbReference type="Proteomes" id="UP000242972">
    <property type="component" value="Unassembled WGS sequence"/>
</dbReference>
<dbReference type="EMBL" id="PXYW01000049">
    <property type="protein sequence ID" value="PSR32189.1"/>
    <property type="molecule type" value="Genomic_DNA"/>
</dbReference>
<proteinExistence type="predicted"/>